<dbReference type="EMBL" id="CP000379">
    <property type="protein sequence ID" value="ABF79254.1"/>
    <property type="molecule type" value="Genomic_DNA"/>
</dbReference>
<dbReference type="SUPFAM" id="SSF54427">
    <property type="entry name" value="NTF2-like"/>
    <property type="match status" value="1"/>
</dbReference>
<feature type="domain" description="SnoaL-like" evidence="1">
    <location>
        <begin position="25"/>
        <end position="117"/>
    </location>
</feature>
<gene>
    <name evidence="2" type="ordered locus">Bcen_4369</name>
</gene>
<name>A0A0H2XYE2_BURO1</name>
<dbReference type="InterPro" id="IPR032710">
    <property type="entry name" value="NTF2-like_dom_sf"/>
</dbReference>
<organism evidence="2">
    <name type="scientific">Burkholderia orbicola (strain AU 1054)</name>
    <dbReference type="NCBI Taxonomy" id="331271"/>
    <lineage>
        <taxon>Bacteria</taxon>
        <taxon>Pseudomonadati</taxon>
        <taxon>Pseudomonadota</taxon>
        <taxon>Betaproteobacteria</taxon>
        <taxon>Burkholderiales</taxon>
        <taxon>Burkholderiaceae</taxon>
        <taxon>Burkholderia</taxon>
        <taxon>Burkholderia cepacia complex</taxon>
        <taxon>Burkholderia orbicola</taxon>
    </lineage>
</organism>
<evidence type="ECO:0000259" key="1">
    <source>
        <dbReference type="Pfam" id="PF12680"/>
    </source>
</evidence>
<accession>A0A0H2XYE2</accession>
<dbReference type="Pfam" id="PF12680">
    <property type="entry name" value="SnoaL_2"/>
    <property type="match status" value="1"/>
</dbReference>
<sequence>MTRMSVMKAHSENANMTLLLPDPIHAYFEFSNGADTRRAAHCFTPDAVVVDEGRTHRGHDAIESWKRTSREQFEFTVEPVAVSRDGDRVTVRARVDGNFPGSPVQLDHVFDLAGDQIRSLEIH</sequence>
<evidence type="ECO:0000313" key="2">
    <source>
        <dbReference type="EMBL" id="ABF79254.1"/>
    </source>
</evidence>
<dbReference type="Gene3D" id="3.10.450.50">
    <property type="match status" value="1"/>
</dbReference>
<protein>
    <recommendedName>
        <fullName evidence="1">SnoaL-like domain-containing protein</fullName>
    </recommendedName>
</protein>
<dbReference type="HOGENOM" id="CLU_148715_1_0_4"/>
<dbReference type="AlphaFoldDB" id="A0A0H2XYE2"/>
<dbReference type="InterPro" id="IPR037401">
    <property type="entry name" value="SnoaL-like"/>
</dbReference>
<reference evidence="2" key="1">
    <citation type="submission" date="2006-05" db="EMBL/GenBank/DDBJ databases">
        <title>Complete sequence of chromosome 2 of Burkholderia cenocepacia AU 1054.</title>
        <authorList>
            <consortium name="US DOE Joint Genome Institute"/>
            <person name="Copeland A."/>
            <person name="Lucas S."/>
            <person name="Lapidus A."/>
            <person name="Barry K."/>
            <person name="Detter J.C."/>
            <person name="Glavina del Rio T."/>
            <person name="Hammon N."/>
            <person name="Israni S."/>
            <person name="Dalin E."/>
            <person name="Tice H."/>
            <person name="Pitluck S."/>
            <person name="Chain P."/>
            <person name="Malfatti S."/>
            <person name="Shin M."/>
            <person name="Vergez L."/>
            <person name="Schmutz J."/>
            <person name="Larimer F."/>
            <person name="Land M."/>
            <person name="Hauser L."/>
            <person name="Kyrpides N."/>
            <person name="Lykidis A."/>
            <person name="LiPuma J.J."/>
            <person name="Konstantinidis K."/>
            <person name="Tiedje J.M."/>
            <person name="Richardson P."/>
        </authorList>
    </citation>
    <scope>NUCLEOTIDE SEQUENCE [LARGE SCALE GENOMIC DNA]</scope>
    <source>
        <strain evidence="2">AU 1054</strain>
    </source>
</reference>
<proteinExistence type="predicted"/>